<keyword evidence="2 4" id="KW-0238">DNA-binding</keyword>
<evidence type="ECO:0000313" key="7">
    <source>
        <dbReference type="Proteomes" id="UP000009154"/>
    </source>
</evidence>
<keyword evidence="3" id="KW-0804">Transcription</keyword>
<sequence>MPPAPSLQRDDIVDTAIRIIERDGVDGLSMRRLASELGSKPMTLYNYVDNKSALLQFVLTEVAARIPWSRPEGPPRERMITVAVDMYNELAAISWIVPILRQGTTIGAPAVVLADTFVSAAIELGIDDVTAMSTWRSVWYIVASELQWQDTLARRRPGEKSWHQTIDPDLLADMPTIARLLPHMVEYSREFRVRDAVAAQIDGVLAHLHD</sequence>
<evidence type="ECO:0000256" key="1">
    <source>
        <dbReference type="ARBA" id="ARBA00023015"/>
    </source>
</evidence>
<dbReference type="Gene3D" id="1.10.357.10">
    <property type="entry name" value="Tetracycline Repressor, domain 2"/>
    <property type="match status" value="1"/>
</dbReference>
<dbReference type="RefSeq" id="WP_014359049.1">
    <property type="nucleotide sequence ID" value="NC_016906.1"/>
</dbReference>
<keyword evidence="1" id="KW-0805">Transcription regulation</keyword>
<gene>
    <name evidence="6" type="ordered locus">GPOL_c10860</name>
</gene>
<dbReference type="GeneID" id="90158165"/>
<dbReference type="PANTHER" id="PTHR30055:SF151">
    <property type="entry name" value="TRANSCRIPTIONAL REGULATORY PROTEIN"/>
    <property type="match status" value="1"/>
</dbReference>
<dbReference type="SUPFAM" id="SSF46689">
    <property type="entry name" value="Homeodomain-like"/>
    <property type="match status" value="1"/>
</dbReference>
<reference evidence="6 7" key="1">
    <citation type="journal article" date="2012" name="Appl. Environ. Microbiol.">
        <title>Involvement of two latex-clearing proteins during rubber degradation and insights into the subsequent degradation pathway revealed by the genome sequence of Gordonia polyisoprenivorans strain VH2.</title>
        <authorList>
            <person name="Hiessl S."/>
            <person name="Schuldes J."/>
            <person name="Thurmer A."/>
            <person name="Halbsguth T."/>
            <person name="Broker D."/>
            <person name="Angelov A."/>
            <person name="Liebl W."/>
            <person name="Daniel R."/>
            <person name="Steinbuchel A."/>
        </authorList>
    </citation>
    <scope>NUCLEOTIDE SEQUENCE [LARGE SCALE GENOMIC DNA]</scope>
    <source>
        <strain evidence="7">DSM 44266 / VH2</strain>
    </source>
</reference>
<dbReference type="InterPro" id="IPR001647">
    <property type="entry name" value="HTH_TetR"/>
</dbReference>
<dbReference type="GO" id="GO:0000976">
    <property type="term" value="F:transcription cis-regulatory region binding"/>
    <property type="evidence" value="ECO:0007669"/>
    <property type="project" value="TreeGrafter"/>
</dbReference>
<proteinExistence type="predicted"/>
<evidence type="ECO:0000259" key="5">
    <source>
        <dbReference type="PROSITE" id="PS50977"/>
    </source>
</evidence>
<dbReference type="STRING" id="1112204.GPOL_c10860"/>
<dbReference type="HOGENOM" id="CLU_069543_5_2_11"/>
<dbReference type="PROSITE" id="PS50977">
    <property type="entry name" value="HTH_TETR_2"/>
    <property type="match status" value="1"/>
</dbReference>
<dbReference type="Proteomes" id="UP000009154">
    <property type="component" value="Chromosome"/>
</dbReference>
<dbReference type="eggNOG" id="COG1309">
    <property type="taxonomic scope" value="Bacteria"/>
</dbReference>
<dbReference type="InterPro" id="IPR009057">
    <property type="entry name" value="Homeodomain-like_sf"/>
</dbReference>
<dbReference type="InterPro" id="IPR036271">
    <property type="entry name" value="Tet_transcr_reg_TetR-rel_C_sf"/>
</dbReference>
<name>H6N1D7_GORPV</name>
<evidence type="ECO:0000313" key="6">
    <source>
        <dbReference type="EMBL" id="AFA72148.1"/>
    </source>
</evidence>
<dbReference type="PANTHER" id="PTHR30055">
    <property type="entry name" value="HTH-TYPE TRANSCRIPTIONAL REGULATOR RUTR"/>
    <property type="match status" value="1"/>
</dbReference>
<evidence type="ECO:0000256" key="3">
    <source>
        <dbReference type="ARBA" id="ARBA00023163"/>
    </source>
</evidence>
<dbReference type="Pfam" id="PF00440">
    <property type="entry name" value="TetR_N"/>
    <property type="match status" value="1"/>
</dbReference>
<dbReference type="AlphaFoldDB" id="H6N1D7"/>
<feature type="DNA-binding region" description="H-T-H motif" evidence="4">
    <location>
        <begin position="29"/>
        <end position="48"/>
    </location>
</feature>
<dbReference type="SUPFAM" id="SSF48498">
    <property type="entry name" value="Tetracyclin repressor-like, C-terminal domain"/>
    <property type="match status" value="1"/>
</dbReference>
<dbReference type="GO" id="GO:0003700">
    <property type="term" value="F:DNA-binding transcription factor activity"/>
    <property type="evidence" value="ECO:0007669"/>
    <property type="project" value="TreeGrafter"/>
</dbReference>
<accession>H6N1D7</accession>
<dbReference type="InterPro" id="IPR050109">
    <property type="entry name" value="HTH-type_TetR-like_transc_reg"/>
</dbReference>
<feature type="domain" description="HTH tetR-type" evidence="5">
    <location>
        <begin position="6"/>
        <end position="66"/>
    </location>
</feature>
<organism evidence="6 7">
    <name type="scientific">Gordonia polyisoprenivorans (strain DSM 44266 / VH2)</name>
    <dbReference type="NCBI Taxonomy" id="1112204"/>
    <lineage>
        <taxon>Bacteria</taxon>
        <taxon>Bacillati</taxon>
        <taxon>Actinomycetota</taxon>
        <taxon>Actinomycetes</taxon>
        <taxon>Mycobacteriales</taxon>
        <taxon>Gordoniaceae</taxon>
        <taxon>Gordonia</taxon>
    </lineage>
</organism>
<evidence type="ECO:0000256" key="4">
    <source>
        <dbReference type="PROSITE-ProRule" id="PRU00335"/>
    </source>
</evidence>
<evidence type="ECO:0000256" key="2">
    <source>
        <dbReference type="ARBA" id="ARBA00023125"/>
    </source>
</evidence>
<dbReference type="KEGG" id="gpo:GPOL_c10860"/>
<protein>
    <submittedName>
        <fullName evidence="6">Putative transcriptional regulator, TetR family</fullName>
    </submittedName>
</protein>
<dbReference type="EMBL" id="CP003119">
    <property type="protein sequence ID" value="AFA72148.1"/>
    <property type="molecule type" value="Genomic_DNA"/>
</dbReference>
<keyword evidence="7" id="KW-1185">Reference proteome</keyword>